<feature type="transmembrane region" description="Helical" evidence="3">
    <location>
        <begin position="173"/>
        <end position="190"/>
    </location>
</feature>
<name>A0AAW5R705_9HYPH</name>
<comment type="similarity">
    <text evidence="1 2">Belongs to the peptidase A24 family.</text>
</comment>
<organism evidence="6 7">
    <name type="scientific">Microbaculum marinisediminis</name>
    <dbReference type="NCBI Taxonomy" id="2931392"/>
    <lineage>
        <taxon>Bacteria</taxon>
        <taxon>Pseudomonadati</taxon>
        <taxon>Pseudomonadota</taxon>
        <taxon>Alphaproteobacteria</taxon>
        <taxon>Hyphomicrobiales</taxon>
        <taxon>Tepidamorphaceae</taxon>
        <taxon>Microbaculum</taxon>
    </lineage>
</organism>
<feature type="domain" description="Prepilin type IV endopeptidase peptidase" evidence="5">
    <location>
        <begin position="43"/>
        <end position="156"/>
    </location>
</feature>
<dbReference type="PROSITE" id="PS51318">
    <property type="entry name" value="TAT"/>
    <property type="match status" value="1"/>
</dbReference>
<keyword evidence="3" id="KW-0812">Transmembrane</keyword>
<evidence type="ECO:0000259" key="5">
    <source>
        <dbReference type="Pfam" id="PF01478"/>
    </source>
</evidence>
<accession>A0AAW5R705</accession>
<evidence type="ECO:0000256" key="2">
    <source>
        <dbReference type="RuleBase" id="RU003793"/>
    </source>
</evidence>
<feature type="chain" id="PRO_5043363913" evidence="4">
    <location>
        <begin position="30"/>
        <end position="196"/>
    </location>
</feature>
<dbReference type="RefSeq" id="WP_261618296.1">
    <property type="nucleotide sequence ID" value="NZ_JALIDZ010000014.1"/>
</dbReference>
<sequence length="196" mass="19678">MTLSPSSRRQVIAAAGGAALAAVAALALADGTAQPDRVLASAVLGAAMAAIALEDSLRLRVPDPWVYGALVTGIVWSAAVRLRSGDGLVAAGGGVLIAVAVCGGAFLAVRETFYRLRGFDGLGFGDVKLAAAGGAWLGWEGFAFAVLVAAAGALAFVATRVARGRGWNADQRLAFGAFLAPAVWATWLVLQGAGEG</sequence>
<evidence type="ECO:0000313" key="7">
    <source>
        <dbReference type="Proteomes" id="UP001320898"/>
    </source>
</evidence>
<keyword evidence="3" id="KW-1133">Transmembrane helix</keyword>
<dbReference type="AlphaFoldDB" id="A0AAW5R705"/>
<protein>
    <submittedName>
        <fullName evidence="6">A24 family peptidase</fullName>
    </submittedName>
</protein>
<keyword evidence="7" id="KW-1185">Reference proteome</keyword>
<dbReference type="Gene3D" id="1.20.120.1220">
    <property type="match status" value="1"/>
</dbReference>
<dbReference type="EMBL" id="JALIDZ010000014">
    <property type="protein sequence ID" value="MCT8974708.1"/>
    <property type="molecule type" value="Genomic_DNA"/>
</dbReference>
<dbReference type="GO" id="GO:0006465">
    <property type="term" value="P:signal peptide processing"/>
    <property type="evidence" value="ECO:0007669"/>
    <property type="project" value="TreeGrafter"/>
</dbReference>
<gene>
    <name evidence="6" type="ORF">MUB46_22865</name>
</gene>
<evidence type="ECO:0000313" key="6">
    <source>
        <dbReference type="EMBL" id="MCT8974708.1"/>
    </source>
</evidence>
<dbReference type="InterPro" id="IPR006311">
    <property type="entry name" value="TAT_signal"/>
</dbReference>
<comment type="caution">
    <text evidence="6">The sequence shown here is derived from an EMBL/GenBank/DDBJ whole genome shotgun (WGS) entry which is preliminary data.</text>
</comment>
<dbReference type="Pfam" id="PF01478">
    <property type="entry name" value="Peptidase_A24"/>
    <property type="match status" value="1"/>
</dbReference>
<feature type="transmembrane region" description="Helical" evidence="3">
    <location>
        <begin position="143"/>
        <end position="161"/>
    </location>
</feature>
<proteinExistence type="inferred from homology"/>
<keyword evidence="3" id="KW-0472">Membrane</keyword>
<keyword evidence="4" id="KW-0732">Signal</keyword>
<dbReference type="Proteomes" id="UP001320898">
    <property type="component" value="Unassembled WGS sequence"/>
</dbReference>
<feature type="transmembrane region" description="Helical" evidence="3">
    <location>
        <begin position="88"/>
        <end position="109"/>
    </location>
</feature>
<dbReference type="InterPro" id="IPR050882">
    <property type="entry name" value="Prepilin_peptidase/N-MTase"/>
</dbReference>
<dbReference type="PANTHER" id="PTHR30487">
    <property type="entry name" value="TYPE 4 PREPILIN-LIKE PROTEINS LEADER PEPTIDE-PROCESSING ENZYME"/>
    <property type="match status" value="1"/>
</dbReference>
<dbReference type="GO" id="GO:0004190">
    <property type="term" value="F:aspartic-type endopeptidase activity"/>
    <property type="evidence" value="ECO:0007669"/>
    <property type="project" value="InterPro"/>
</dbReference>
<dbReference type="PANTHER" id="PTHR30487:SF0">
    <property type="entry name" value="PREPILIN LEADER PEPTIDASE_N-METHYLTRANSFERASE-RELATED"/>
    <property type="match status" value="1"/>
</dbReference>
<feature type="transmembrane region" description="Helical" evidence="3">
    <location>
        <begin position="64"/>
        <end position="82"/>
    </location>
</feature>
<reference evidence="6 7" key="1">
    <citation type="submission" date="2022-04" db="EMBL/GenBank/DDBJ databases">
        <authorList>
            <person name="Ye Y.-Q."/>
            <person name="Du Z.-J."/>
        </authorList>
    </citation>
    <scope>NUCLEOTIDE SEQUENCE [LARGE SCALE GENOMIC DNA]</scope>
    <source>
        <strain evidence="6 7">A6E488</strain>
    </source>
</reference>
<dbReference type="InterPro" id="IPR014032">
    <property type="entry name" value="Peptidase_A24A_bac"/>
</dbReference>
<evidence type="ECO:0000256" key="3">
    <source>
        <dbReference type="SAM" id="Phobius"/>
    </source>
</evidence>
<feature type="signal peptide" evidence="4">
    <location>
        <begin position="1"/>
        <end position="29"/>
    </location>
</feature>
<evidence type="ECO:0000256" key="1">
    <source>
        <dbReference type="ARBA" id="ARBA00005801"/>
    </source>
</evidence>
<dbReference type="GO" id="GO:0005886">
    <property type="term" value="C:plasma membrane"/>
    <property type="evidence" value="ECO:0007669"/>
    <property type="project" value="TreeGrafter"/>
</dbReference>
<evidence type="ECO:0000256" key="4">
    <source>
        <dbReference type="SAM" id="SignalP"/>
    </source>
</evidence>
<dbReference type="PRINTS" id="PR00864">
    <property type="entry name" value="PREPILNPTASE"/>
</dbReference>
<dbReference type="InterPro" id="IPR000045">
    <property type="entry name" value="Prepilin_IV_endopep_pep"/>
</dbReference>